<evidence type="ECO:0008006" key="3">
    <source>
        <dbReference type="Google" id="ProtNLM"/>
    </source>
</evidence>
<evidence type="ECO:0000313" key="2">
    <source>
        <dbReference type="Proteomes" id="UP000785679"/>
    </source>
</evidence>
<accession>A0A8J8T7J9</accession>
<evidence type="ECO:0000313" key="1">
    <source>
        <dbReference type="EMBL" id="TNV85264.1"/>
    </source>
</evidence>
<dbReference type="AlphaFoldDB" id="A0A8J8T7J9"/>
<dbReference type="SUPFAM" id="SSF63501">
    <property type="entry name" value="Frizzled cysteine-rich domain"/>
    <property type="match status" value="1"/>
</dbReference>
<dbReference type="EMBL" id="RRYP01001971">
    <property type="protein sequence ID" value="TNV85264.1"/>
    <property type="molecule type" value="Genomic_DNA"/>
</dbReference>
<sequence>MPLMLILLKLQIKTMSKIYKLSLLGLALSLNYLLVHGTDNTTTGGTTKPVTILEDDELPPQWQSCWNVELDDETLFCYGAVHWPITYELYKNAGDYDAKAKSDYKQLLSKWRETQLNTQLTDPSNDCLAISRDFYCAYYFPKCADDQNQATPMCDYLCAIWLLRCPLESQSYCVVQSSEKTCSLSIQNGWRGYLTLFFMLLLIAFTLY</sequence>
<name>A0A8J8T7J9_HALGN</name>
<comment type="caution">
    <text evidence="1">The sequence shown here is derived from an EMBL/GenBank/DDBJ whole genome shotgun (WGS) entry which is preliminary data.</text>
</comment>
<protein>
    <recommendedName>
        <fullName evidence="3">FZ domain-containing protein</fullName>
    </recommendedName>
</protein>
<dbReference type="InterPro" id="IPR036790">
    <property type="entry name" value="Frizzled_dom_sf"/>
</dbReference>
<dbReference type="OrthoDB" id="10580957at2759"/>
<gene>
    <name evidence="1" type="ORF">FGO68_gene15235</name>
</gene>
<dbReference type="Gene3D" id="1.10.2000.10">
    <property type="entry name" value="Frizzled cysteine-rich domain"/>
    <property type="match status" value="1"/>
</dbReference>
<organism evidence="1 2">
    <name type="scientific">Halteria grandinella</name>
    <dbReference type="NCBI Taxonomy" id="5974"/>
    <lineage>
        <taxon>Eukaryota</taxon>
        <taxon>Sar</taxon>
        <taxon>Alveolata</taxon>
        <taxon>Ciliophora</taxon>
        <taxon>Intramacronucleata</taxon>
        <taxon>Spirotrichea</taxon>
        <taxon>Stichotrichia</taxon>
        <taxon>Sporadotrichida</taxon>
        <taxon>Halteriidae</taxon>
        <taxon>Halteria</taxon>
    </lineage>
</organism>
<dbReference type="Proteomes" id="UP000785679">
    <property type="component" value="Unassembled WGS sequence"/>
</dbReference>
<keyword evidence="2" id="KW-1185">Reference proteome</keyword>
<reference evidence="1" key="1">
    <citation type="submission" date="2019-06" db="EMBL/GenBank/DDBJ databases">
        <authorList>
            <person name="Zheng W."/>
        </authorList>
    </citation>
    <scope>NUCLEOTIDE SEQUENCE</scope>
    <source>
        <strain evidence="1">QDHG01</strain>
    </source>
</reference>
<proteinExistence type="predicted"/>